<sequence>MSATVFLKDPLGDDRTQIDCEEVKIIGEIVWATPESGDQETVIPLSNVAGVDGESVDQEIKAIESPGGQFTELITDIA</sequence>
<keyword evidence="2" id="KW-1185">Reference proteome</keyword>
<dbReference type="EMBL" id="JBHUDJ010000003">
    <property type="protein sequence ID" value="MFD1587066.1"/>
    <property type="molecule type" value="Genomic_DNA"/>
</dbReference>
<name>A0ABD6C9Q1_9EURY</name>
<comment type="caution">
    <text evidence="1">The sequence shown here is derived from an EMBL/GenBank/DDBJ whole genome shotgun (WGS) entry which is preliminary data.</text>
</comment>
<gene>
    <name evidence="1" type="ORF">ACFR9U_08720</name>
</gene>
<dbReference type="AlphaFoldDB" id="A0ABD6C9Q1"/>
<organism evidence="1 2">
    <name type="scientific">Halorientalis brevis</name>
    <dbReference type="NCBI Taxonomy" id="1126241"/>
    <lineage>
        <taxon>Archaea</taxon>
        <taxon>Methanobacteriati</taxon>
        <taxon>Methanobacteriota</taxon>
        <taxon>Stenosarchaea group</taxon>
        <taxon>Halobacteria</taxon>
        <taxon>Halobacteriales</taxon>
        <taxon>Haloarculaceae</taxon>
        <taxon>Halorientalis</taxon>
    </lineage>
</organism>
<dbReference type="Proteomes" id="UP001597119">
    <property type="component" value="Unassembled WGS sequence"/>
</dbReference>
<accession>A0ABD6C9Q1</accession>
<proteinExistence type="predicted"/>
<reference evidence="1 2" key="1">
    <citation type="journal article" date="2019" name="Int. J. Syst. Evol. Microbiol.">
        <title>The Global Catalogue of Microorganisms (GCM) 10K type strain sequencing project: providing services to taxonomists for standard genome sequencing and annotation.</title>
        <authorList>
            <consortium name="The Broad Institute Genomics Platform"/>
            <consortium name="The Broad Institute Genome Sequencing Center for Infectious Disease"/>
            <person name="Wu L."/>
            <person name="Ma J."/>
        </authorList>
    </citation>
    <scope>NUCLEOTIDE SEQUENCE [LARGE SCALE GENOMIC DNA]</scope>
    <source>
        <strain evidence="1 2">CGMCC 1.12125</strain>
    </source>
</reference>
<protein>
    <submittedName>
        <fullName evidence="1">Uncharacterized protein</fullName>
    </submittedName>
</protein>
<evidence type="ECO:0000313" key="1">
    <source>
        <dbReference type="EMBL" id="MFD1587066.1"/>
    </source>
</evidence>
<dbReference type="RefSeq" id="WP_247375313.1">
    <property type="nucleotide sequence ID" value="NZ_JALLGV010000001.1"/>
</dbReference>
<evidence type="ECO:0000313" key="2">
    <source>
        <dbReference type="Proteomes" id="UP001597119"/>
    </source>
</evidence>